<keyword evidence="2" id="KW-0132">Cell division</keyword>
<dbReference type="GO" id="GO:0051301">
    <property type="term" value="P:cell division"/>
    <property type="evidence" value="ECO:0007669"/>
    <property type="project" value="UniProtKB-KW"/>
</dbReference>
<evidence type="ECO:0000256" key="7">
    <source>
        <dbReference type="ARBA" id="ARBA00023306"/>
    </source>
</evidence>
<evidence type="ECO:0000256" key="2">
    <source>
        <dbReference type="ARBA" id="ARBA00022618"/>
    </source>
</evidence>
<dbReference type="GO" id="GO:0071555">
    <property type="term" value="P:cell wall organization"/>
    <property type="evidence" value="ECO:0007669"/>
    <property type="project" value="UniProtKB-KW"/>
</dbReference>
<dbReference type="Pfam" id="PF08245">
    <property type="entry name" value="Mur_ligase_M"/>
    <property type="match status" value="1"/>
</dbReference>
<evidence type="ECO:0000256" key="1">
    <source>
        <dbReference type="ARBA" id="ARBA00022598"/>
    </source>
</evidence>
<evidence type="ECO:0000259" key="11">
    <source>
        <dbReference type="Pfam" id="PF08245"/>
    </source>
</evidence>
<dbReference type="GO" id="GO:0009252">
    <property type="term" value="P:peptidoglycan biosynthetic process"/>
    <property type="evidence" value="ECO:0007669"/>
    <property type="project" value="UniProtKB-KW"/>
</dbReference>
<dbReference type="Pfam" id="PF01225">
    <property type="entry name" value="Mur_ligase"/>
    <property type="match status" value="1"/>
</dbReference>
<accession>A0A518EVR8</accession>
<gene>
    <name evidence="12" type="primary">murC</name>
    <name evidence="12" type="ORF">Poly30_37190</name>
</gene>
<dbReference type="Pfam" id="PF02875">
    <property type="entry name" value="Mur_ligase_C"/>
    <property type="match status" value="1"/>
</dbReference>
<protein>
    <submittedName>
        <fullName evidence="12">UDP-N-acetylmuramate--L-alanine ligase MurC</fullName>
        <ecNumber evidence="12">6.3.2.8</ecNumber>
    </submittedName>
</protein>
<keyword evidence="7" id="KW-0131">Cell cycle</keyword>
<name>A0A518EVR8_9BACT</name>
<dbReference type="SUPFAM" id="SSF51984">
    <property type="entry name" value="MurCD N-terminal domain"/>
    <property type="match status" value="1"/>
</dbReference>
<dbReference type="GO" id="GO:0008763">
    <property type="term" value="F:UDP-N-acetylmuramate-L-alanine ligase activity"/>
    <property type="evidence" value="ECO:0007669"/>
    <property type="project" value="UniProtKB-EC"/>
</dbReference>
<dbReference type="EMBL" id="CP036434">
    <property type="protein sequence ID" value="QDV08183.1"/>
    <property type="molecule type" value="Genomic_DNA"/>
</dbReference>
<keyword evidence="4" id="KW-0067">ATP-binding</keyword>
<dbReference type="InterPro" id="IPR000713">
    <property type="entry name" value="Mur_ligase_N"/>
</dbReference>
<keyword evidence="13" id="KW-1185">Reference proteome</keyword>
<dbReference type="Gene3D" id="3.90.190.20">
    <property type="entry name" value="Mur ligase, C-terminal domain"/>
    <property type="match status" value="1"/>
</dbReference>
<dbReference type="PANTHER" id="PTHR43445:SF3">
    <property type="entry name" value="UDP-N-ACETYLMURAMATE--L-ALANINE LIGASE"/>
    <property type="match status" value="1"/>
</dbReference>
<keyword evidence="6" id="KW-0573">Peptidoglycan synthesis</keyword>
<feature type="domain" description="Mur ligase N-terminal catalytic" evidence="9">
    <location>
        <begin position="15"/>
        <end position="112"/>
    </location>
</feature>
<dbReference type="GO" id="GO:0008360">
    <property type="term" value="P:regulation of cell shape"/>
    <property type="evidence" value="ECO:0007669"/>
    <property type="project" value="UniProtKB-KW"/>
</dbReference>
<feature type="domain" description="Mur ligase central" evidence="11">
    <location>
        <begin position="183"/>
        <end position="295"/>
    </location>
</feature>
<sequence length="471" mass="49447">MEEGMNTENAELPRHIHMLGAGGAGMSGAARLLARRGYIVTGHDREVSPFTEVLGLEGVPLVIGPSETSHLPAGVGLVARSAAVADEDPQVMCARERGIPVIKYAQLIGQMAPRGRTLATAGTHGKTTTSWMLHGALSATGGPQPGALVGGLHTGHGTNAIPADPGGWFSVEACEYDRSFLHLVPTGAIITNVEPDHLDCYGSFDALQNAFCRFANSVDPKGLVVLGPEVPDCVAEAVRGRVWRLGRELQVDLLAETRGTFRIRLRGPGWATPAFELSVPGRFNVDNAALAVGLAVGAAGMTPAGAARGVAEYPGAARRFESWGSPGGIALVHDYAHHPTEVAVTLETARRAFPGKELHVLFQPHQASRTARLMDGFVESLRGLDRIVVADVYGARKHIDRRGGADAETLVTRLRLAGLDAHLGGAPKAAAKKFAAGLNQDAVGFVLGAGDIEGVRGDLTDAVALRFASRR</sequence>
<feature type="domain" description="Mur ligase C-terminal" evidence="10">
    <location>
        <begin position="318"/>
        <end position="450"/>
    </location>
</feature>
<evidence type="ECO:0000259" key="10">
    <source>
        <dbReference type="Pfam" id="PF02875"/>
    </source>
</evidence>
<dbReference type="InterPro" id="IPR050061">
    <property type="entry name" value="MurCDEF_pg_biosynth"/>
</dbReference>
<dbReference type="Gene3D" id="3.40.1190.10">
    <property type="entry name" value="Mur-like, catalytic domain"/>
    <property type="match status" value="1"/>
</dbReference>
<dbReference type="Proteomes" id="UP000320390">
    <property type="component" value="Chromosome"/>
</dbReference>
<evidence type="ECO:0000313" key="13">
    <source>
        <dbReference type="Proteomes" id="UP000320390"/>
    </source>
</evidence>
<dbReference type="GO" id="GO:0005524">
    <property type="term" value="F:ATP binding"/>
    <property type="evidence" value="ECO:0007669"/>
    <property type="project" value="UniProtKB-KW"/>
</dbReference>
<keyword evidence="8" id="KW-0961">Cell wall biogenesis/degradation</keyword>
<reference evidence="12 13" key="1">
    <citation type="submission" date="2019-02" db="EMBL/GenBank/DDBJ databases">
        <title>Deep-cultivation of Planctomycetes and their phenomic and genomic characterization uncovers novel biology.</title>
        <authorList>
            <person name="Wiegand S."/>
            <person name="Jogler M."/>
            <person name="Boedeker C."/>
            <person name="Pinto D."/>
            <person name="Vollmers J."/>
            <person name="Rivas-Marin E."/>
            <person name="Kohn T."/>
            <person name="Peeters S.H."/>
            <person name="Heuer A."/>
            <person name="Rast P."/>
            <person name="Oberbeckmann S."/>
            <person name="Bunk B."/>
            <person name="Jeske O."/>
            <person name="Meyerdierks A."/>
            <person name="Storesund J.E."/>
            <person name="Kallscheuer N."/>
            <person name="Luecker S."/>
            <person name="Lage O.M."/>
            <person name="Pohl T."/>
            <person name="Merkel B.J."/>
            <person name="Hornburger P."/>
            <person name="Mueller R.-W."/>
            <person name="Bruemmer F."/>
            <person name="Labrenz M."/>
            <person name="Spormann A.M."/>
            <person name="Op den Camp H."/>
            <person name="Overmann J."/>
            <person name="Amann R."/>
            <person name="Jetten M.S.M."/>
            <person name="Mascher T."/>
            <person name="Medema M.H."/>
            <person name="Devos D.P."/>
            <person name="Kaster A.-K."/>
            <person name="Ovreas L."/>
            <person name="Rohde M."/>
            <person name="Galperin M.Y."/>
            <person name="Jogler C."/>
        </authorList>
    </citation>
    <scope>NUCLEOTIDE SEQUENCE [LARGE SCALE GENOMIC DNA]</scope>
    <source>
        <strain evidence="12 13">Poly30</strain>
    </source>
</reference>
<dbReference type="AlphaFoldDB" id="A0A518EVR8"/>
<proteinExistence type="predicted"/>
<evidence type="ECO:0000256" key="5">
    <source>
        <dbReference type="ARBA" id="ARBA00022960"/>
    </source>
</evidence>
<keyword evidence="3" id="KW-0547">Nucleotide-binding</keyword>
<evidence type="ECO:0000256" key="8">
    <source>
        <dbReference type="ARBA" id="ARBA00023316"/>
    </source>
</evidence>
<evidence type="ECO:0000313" key="12">
    <source>
        <dbReference type="EMBL" id="QDV08183.1"/>
    </source>
</evidence>
<dbReference type="Gene3D" id="3.40.50.720">
    <property type="entry name" value="NAD(P)-binding Rossmann-like Domain"/>
    <property type="match status" value="1"/>
</dbReference>
<keyword evidence="5" id="KW-0133">Cell shape</keyword>
<dbReference type="InterPro" id="IPR004101">
    <property type="entry name" value="Mur_ligase_C"/>
</dbReference>
<dbReference type="SUPFAM" id="SSF53244">
    <property type="entry name" value="MurD-like peptide ligases, peptide-binding domain"/>
    <property type="match status" value="1"/>
</dbReference>
<organism evidence="12 13">
    <name type="scientific">Saltatorellus ferox</name>
    <dbReference type="NCBI Taxonomy" id="2528018"/>
    <lineage>
        <taxon>Bacteria</taxon>
        <taxon>Pseudomonadati</taxon>
        <taxon>Planctomycetota</taxon>
        <taxon>Planctomycetia</taxon>
        <taxon>Planctomycetia incertae sedis</taxon>
        <taxon>Saltatorellus</taxon>
    </lineage>
</organism>
<evidence type="ECO:0000259" key="9">
    <source>
        <dbReference type="Pfam" id="PF01225"/>
    </source>
</evidence>
<evidence type="ECO:0000256" key="6">
    <source>
        <dbReference type="ARBA" id="ARBA00022984"/>
    </source>
</evidence>
<keyword evidence="1 12" id="KW-0436">Ligase</keyword>
<dbReference type="SUPFAM" id="SSF53623">
    <property type="entry name" value="MurD-like peptide ligases, catalytic domain"/>
    <property type="match status" value="1"/>
</dbReference>
<evidence type="ECO:0000256" key="3">
    <source>
        <dbReference type="ARBA" id="ARBA00022741"/>
    </source>
</evidence>
<evidence type="ECO:0000256" key="4">
    <source>
        <dbReference type="ARBA" id="ARBA00022840"/>
    </source>
</evidence>
<dbReference type="InterPro" id="IPR036615">
    <property type="entry name" value="Mur_ligase_C_dom_sf"/>
</dbReference>
<dbReference type="InterPro" id="IPR013221">
    <property type="entry name" value="Mur_ligase_cen"/>
</dbReference>
<dbReference type="PANTHER" id="PTHR43445">
    <property type="entry name" value="UDP-N-ACETYLMURAMATE--L-ALANINE LIGASE-RELATED"/>
    <property type="match status" value="1"/>
</dbReference>
<dbReference type="InterPro" id="IPR036565">
    <property type="entry name" value="Mur-like_cat_sf"/>
</dbReference>
<dbReference type="EC" id="6.3.2.8" evidence="12"/>